<feature type="compositionally biased region" description="Basic and acidic residues" evidence="1">
    <location>
        <begin position="77"/>
        <end position="96"/>
    </location>
</feature>
<protein>
    <submittedName>
        <fullName evidence="2">Uncharacterized protein</fullName>
    </submittedName>
</protein>
<evidence type="ECO:0000313" key="3">
    <source>
        <dbReference type="Proteomes" id="UP000245609"/>
    </source>
</evidence>
<feature type="region of interest" description="Disordered" evidence="1">
    <location>
        <begin position="103"/>
        <end position="122"/>
    </location>
</feature>
<feature type="compositionally biased region" description="Basic and acidic residues" evidence="1">
    <location>
        <begin position="110"/>
        <end position="122"/>
    </location>
</feature>
<feature type="region of interest" description="Disordered" evidence="1">
    <location>
        <begin position="73"/>
        <end position="96"/>
    </location>
</feature>
<gene>
    <name evidence="2" type="ORF">BB560_003128</name>
</gene>
<dbReference type="AlphaFoldDB" id="A0A2T9ZCW9"/>
<organism evidence="2 3">
    <name type="scientific">Smittium megazygosporum</name>
    <dbReference type="NCBI Taxonomy" id="133381"/>
    <lineage>
        <taxon>Eukaryota</taxon>
        <taxon>Fungi</taxon>
        <taxon>Fungi incertae sedis</taxon>
        <taxon>Zoopagomycota</taxon>
        <taxon>Kickxellomycotina</taxon>
        <taxon>Harpellomycetes</taxon>
        <taxon>Harpellales</taxon>
        <taxon>Legeriomycetaceae</taxon>
        <taxon>Smittium</taxon>
    </lineage>
</organism>
<reference evidence="2 3" key="1">
    <citation type="journal article" date="2018" name="MBio">
        <title>Comparative Genomics Reveals the Core Gene Toolbox for the Fungus-Insect Symbiosis.</title>
        <authorList>
            <person name="Wang Y."/>
            <person name="Stata M."/>
            <person name="Wang W."/>
            <person name="Stajich J.E."/>
            <person name="White M.M."/>
            <person name="Moncalvo J.M."/>
        </authorList>
    </citation>
    <scope>NUCLEOTIDE SEQUENCE [LARGE SCALE GENOMIC DNA]</scope>
    <source>
        <strain evidence="2 3">SC-DP-2</strain>
    </source>
</reference>
<sequence>MVLDKEISQVQEVLDSIPILSNEASFRDADNNSKLEAKSKLLQAKNFTIFLAENIMSLKKSANFSVPTLKKVFPRGDQPKNREPLNHERSEDVKESFLKRSFSEQITDSTSEKRKSKPKDFDFTNLNDPKMLYSEQIQDSIKSSISFSGNTIAVIFPSQIKFYVKELGVWSCKFYLEIHNISLFYWTTNDVFIFSKRYSIFLYSLDLNSEVVDIITHDFNQEFLETSCDICLFSNHLIVLKNNRSLSVFTFDKEFKGIAGVNNAELYISNELVIENSRIMPVTNSADIISIVSESKFQLFNLKTQVFGSVCDINRRWDFQKPSNRIFPLSFVQILLGDNIKQTRLGNDLCLSMIVENEFHSCFVDNSNTLSFHIKTLQQNISSTQIFLAHSSSFAALLNSKEEIIVINKYNGMIYQKISSNREIAVLAISDCAIVLSSASKSLNHKNGNP</sequence>
<keyword evidence="3" id="KW-1185">Reference proteome</keyword>
<accession>A0A2T9ZCW9</accession>
<proteinExistence type="predicted"/>
<dbReference type="EMBL" id="MBFS01000471">
    <property type="protein sequence ID" value="PVV02415.1"/>
    <property type="molecule type" value="Genomic_DNA"/>
</dbReference>
<evidence type="ECO:0000256" key="1">
    <source>
        <dbReference type="SAM" id="MobiDB-lite"/>
    </source>
</evidence>
<dbReference type="Proteomes" id="UP000245609">
    <property type="component" value="Unassembled WGS sequence"/>
</dbReference>
<comment type="caution">
    <text evidence="2">The sequence shown here is derived from an EMBL/GenBank/DDBJ whole genome shotgun (WGS) entry which is preliminary data.</text>
</comment>
<evidence type="ECO:0000313" key="2">
    <source>
        <dbReference type="EMBL" id="PVV02415.1"/>
    </source>
</evidence>
<name>A0A2T9ZCW9_9FUNG</name>